<name>A0A6C0DB64_9ZZZZ</name>
<accession>A0A6C0DB64</accession>
<proteinExistence type="predicted"/>
<organism evidence="1">
    <name type="scientific">viral metagenome</name>
    <dbReference type="NCBI Taxonomy" id="1070528"/>
    <lineage>
        <taxon>unclassified sequences</taxon>
        <taxon>metagenomes</taxon>
        <taxon>organismal metagenomes</taxon>
    </lineage>
</organism>
<protein>
    <submittedName>
        <fullName evidence="1">Uncharacterized protein</fullName>
    </submittedName>
</protein>
<reference evidence="1" key="1">
    <citation type="journal article" date="2020" name="Nature">
        <title>Giant virus diversity and host interactions through global metagenomics.</title>
        <authorList>
            <person name="Schulz F."/>
            <person name="Roux S."/>
            <person name="Paez-Espino D."/>
            <person name="Jungbluth S."/>
            <person name="Walsh D.A."/>
            <person name="Denef V.J."/>
            <person name="McMahon K.D."/>
            <person name="Konstantinidis K.T."/>
            <person name="Eloe-Fadrosh E.A."/>
            <person name="Kyrpides N.C."/>
            <person name="Woyke T."/>
        </authorList>
    </citation>
    <scope>NUCLEOTIDE SEQUENCE</scope>
    <source>
        <strain evidence="1">GVMAG-M-3300023174-132</strain>
    </source>
</reference>
<dbReference type="AlphaFoldDB" id="A0A6C0DB64"/>
<evidence type="ECO:0000313" key="1">
    <source>
        <dbReference type="EMBL" id="QHT13642.1"/>
    </source>
</evidence>
<sequence>MAAMTAFPVLWLGPAGSGKLKKARAEIGCTGTTQPHLRLLEIGDYSARYWEWPTHMEMDVSDLSMMDKQILPEVLNQLLATRDVGRASGGRKLMLLRRVHMLSPPAALRLRVCLEELVWDPGATATIWMTARVANAVVLSLMDGFVLRRCCATAKEAHNRLLSASATVVPDLGLPGSLTAGPQVKPIYDYLAEMLRQMVVALSLGPPTLKSAAWIRARIYELLGLMVTGNDLVAGLVWATVRLAAAGGMSSAAAKAVLDVLARARWVPSYRTPIMYELIVTEVYVAIGESSHPTEATHG</sequence>
<dbReference type="EMBL" id="MN739575">
    <property type="protein sequence ID" value="QHT13642.1"/>
    <property type="molecule type" value="Genomic_DNA"/>
</dbReference>